<dbReference type="InterPro" id="IPR005162">
    <property type="entry name" value="Retrotrans_gag_dom"/>
</dbReference>
<dbReference type="Proteomes" id="UP000075243">
    <property type="component" value="Unassembled WGS sequence"/>
</dbReference>
<dbReference type="InterPro" id="IPR046626">
    <property type="entry name" value="DUF6738"/>
</dbReference>
<evidence type="ECO:0000259" key="1">
    <source>
        <dbReference type="Pfam" id="PF03732"/>
    </source>
</evidence>
<dbReference type="EMBL" id="AGCT01030912">
    <property type="protein sequence ID" value="KYP77703.1"/>
    <property type="molecule type" value="Genomic_DNA"/>
</dbReference>
<accession>A0A151UEJ5</accession>
<evidence type="ECO:0000313" key="3">
    <source>
        <dbReference type="EMBL" id="KYP77703.1"/>
    </source>
</evidence>
<dbReference type="AlphaFoldDB" id="A0A151UEJ5"/>
<evidence type="ECO:0000313" key="4">
    <source>
        <dbReference type="Proteomes" id="UP000075243"/>
    </source>
</evidence>
<protein>
    <submittedName>
        <fullName evidence="3">Uncharacterized protein</fullName>
    </submittedName>
</protein>
<gene>
    <name evidence="3" type="ORF">KK1_049217</name>
</gene>
<dbReference type="OMA" id="PPESDIH"/>
<dbReference type="PANTHER" id="PTHR33223:SF3">
    <property type="match status" value="1"/>
</dbReference>
<dbReference type="Pfam" id="PF20523">
    <property type="entry name" value="DUF6738"/>
    <property type="match status" value="2"/>
</dbReference>
<organism evidence="3 4">
    <name type="scientific">Cajanus cajan</name>
    <name type="common">Pigeon pea</name>
    <name type="synonym">Cajanus indicus</name>
    <dbReference type="NCBI Taxonomy" id="3821"/>
    <lineage>
        <taxon>Eukaryota</taxon>
        <taxon>Viridiplantae</taxon>
        <taxon>Streptophyta</taxon>
        <taxon>Embryophyta</taxon>
        <taxon>Tracheophyta</taxon>
        <taxon>Spermatophyta</taxon>
        <taxon>Magnoliopsida</taxon>
        <taxon>eudicotyledons</taxon>
        <taxon>Gunneridae</taxon>
        <taxon>Pentapetalae</taxon>
        <taxon>rosids</taxon>
        <taxon>fabids</taxon>
        <taxon>Fabales</taxon>
        <taxon>Fabaceae</taxon>
        <taxon>Papilionoideae</taxon>
        <taxon>50 kb inversion clade</taxon>
        <taxon>NPAAA clade</taxon>
        <taxon>indigoferoid/millettioid clade</taxon>
        <taxon>Phaseoleae</taxon>
        <taxon>Cajanus</taxon>
    </lineage>
</organism>
<sequence length="368" mass="41872">MTRNNPHTLHPFDPEIDRTYHRLVREHIVPPESDIHSVSVASEVDSTENMGDQPGPRERTLRKMAAPDFTYESLCIQYPEEDVPFVLKTGLIHLLPKFHGRVDHIYLKAFPFSLEDLAKDWLYYLAPGSITSWDDLKRVFLEKFFPPSRTTTIRKDIYGIRQLMGESLYEYWERFKRLCASCPHHQIFEQLLLQYFYQGLNIMDRSMIDAASGGALGDMTPASARGLIEKMASNSQQFNMRSDAIVVRGVRDVVASDSTEHKKLESKIDALTTLVSQLAANKKSAPPPAKVCGICTSISHPTDVCPSLQDSSTSPDAPQAYAANIYNNRPPHQQQHNYDLSSNKYNLGWRSHPNLRWGNSQQQQQQNP</sequence>
<evidence type="ECO:0000259" key="2">
    <source>
        <dbReference type="Pfam" id="PF20523"/>
    </source>
</evidence>
<proteinExistence type="predicted"/>
<feature type="domain" description="DUF6738" evidence="2">
    <location>
        <begin position="1"/>
        <end position="31"/>
    </location>
</feature>
<comment type="caution">
    <text evidence="3">The sequence shown here is derived from an EMBL/GenBank/DDBJ whole genome shotgun (WGS) entry which is preliminary data.</text>
</comment>
<feature type="domain" description="DUF6738" evidence="2">
    <location>
        <begin position="33"/>
        <end position="62"/>
    </location>
</feature>
<feature type="domain" description="Retrotransposon gag" evidence="1">
    <location>
        <begin position="108"/>
        <end position="201"/>
    </location>
</feature>
<keyword evidence="4" id="KW-1185">Reference proteome</keyword>
<name>A0A151UEJ5_CAJCA</name>
<reference evidence="3" key="1">
    <citation type="journal article" date="2012" name="Nat. Biotechnol.">
        <title>Draft genome sequence of pigeonpea (Cajanus cajan), an orphan legume crop of resource-poor farmers.</title>
        <authorList>
            <person name="Varshney R.K."/>
            <person name="Chen W."/>
            <person name="Li Y."/>
            <person name="Bharti A.K."/>
            <person name="Saxena R.K."/>
            <person name="Schlueter J.A."/>
            <person name="Donoghue M.T."/>
            <person name="Azam S."/>
            <person name="Fan G."/>
            <person name="Whaley A.M."/>
            <person name="Farmer A.D."/>
            <person name="Sheridan J."/>
            <person name="Iwata A."/>
            <person name="Tuteja R."/>
            <person name="Penmetsa R.V."/>
            <person name="Wu W."/>
            <person name="Upadhyaya H.D."/>
            <person name="Yang S.P."/>
            <person name="Shah T."/>
            <person name="Saxena K.B."/>
            <person name="Michael T."/>
            <person name="McCombie W.R."/>
            <person name="Yang B."/>
            <person name="Zhang G."/>
            <person name="Yang H."/>
            <person name="Wang J."/>
            <person name="Spillane C."/>
            <person name="Cook D.R."/>
            <person name="May G.D."/>
            <person name="Xu X."/>
            <person name="Jackson S.A."/>
        </authorList>
    </citation>
    <scope>NUCLEOTIDE SEQUENCE [LARGE SCALE GENOMIC DNA]</scope>
</reference>
<dbReference type="Gramene" id="C.cajan_47294.t">
    <property type="protein sequence ID" value="C.cajan_47294.t"/>
    <property type="gene ID" value="C.cajan_47294"/>
</dbReference>
<dbReference type="Pfam" id="PF03732">
    <property type="entry name" value="Retrotrans_gag"/>
    <property type="match status" value="1"/>
</dbReference>
<dbReference type="PANTHER" id="PTHR33223">
    <property type="entry name" value="CCHC-TYPE DOMAIN-CONTAINING PROTEIN"/>
    <property type="match status" value="1"/>
</dbReference>